<dbReference type="RefSeq" id="WP_390227410.1">
    <property type="nucleotide sequence ID" value="NZ_JBHSCN010000003.1"/>
</dbReference>
<dbReference type="PANTHER" id="PTHR40047:SF1">
    <property type="entry name" value="UPF0703 PROTEIN YCGQ"/>
    <property type="match status" value="1"/>
</dbReference>
<dbReference type="PANTHER" id="PTHR40047">
    <property type="entry name" value="UPF0703 PROTEIN YCGQ"/>
    <property type="match status" value="1"/>
</dbReference>
<evidence type="ECO:0000256" key="2">
    <source>
        <dbReference type="SAM" id="Phobius"/>
    </source>
</evidence>
<keyword evidence="2" id="KW-0472">Membrane</keyword>
<protein>
    <submittedName>
        <fullName evidence="5">TIGR03943 family putative permease subunit</fullName>
    </submittedName>
</protein>
<comment type="caution">
    <text evidence="5">The sequence shown here is derived from an EMBL/GenBank/DDBJ whole genome shotgun (WGS) entry which is preliminary data.</text>
</comment>
<keyword evidence="2" id="KW-1133">Transmembrane helix</keyword>
<dbReference type="EMBL" id="JBHSCN010000003">
    <property type="protein sequence ID" value="MFC4242546.1"/>
    <property type="molecule type" value="Genomic_DNA"/>
</dbReference>
<feature type="transmembrane region" description="Helical" evidence="2">
    <location>
        <begin position="12"/>
        <end position="31"/>
    </location>
</feature>
<feature type="domain" description="DUF1980" evidence="4">
    <location>
        <begin position="193"/>
        <end position="281"/>
    </location>
</feature>
<dbReference type="Proteomes" id="UP001595900">
    <property type="component" value="Unassembled WGS sequence"/>
</dbReference>
<dbReference type="InterPro" id="IPR048493">
    <property type="entry name" value="DUF1980_N"/>
</dbReference>
<evidence type="ECO:0000259" key="4">
    <source>
        <dbReference type="Pfam" id="PF21537"/>
    </source>
</evidence>
<dbReference type="Pfam" id="PF21537">
    <property type="entry name" value="DUF1980_C"/>
    <property type="match status" value="1"/>
</dbReference>
<evidence type="ECO:0000313" key="6">
    <source>
        <dbReference type="Proteomes" id="UP001595900"/>
    </source>
</evidence>
<evidence type="ECO:0000259" key="3">
    <source>
        <dbReference type="Pfam" id="PF09323"/>
    </source>
</evidence>
<accession>A0ABV8Q297</accession>
<feature type="domain" description="DUF1980" evidence="3">
    <location>
        <begin position="25"/>
        <end position="88"/>
    </location>
</feature>
<keyword evidence="2" id="KW-0812">Transmembrane</keyword>
<evidence type="ECO:0000313" key="5">
    <source>
        <dbReference type="EMBL" id="MFC4242546.1"/>
    </source>
</evidence>
<proteinExistence type="predicted"/>
<gene>
    <name evidence="5" type="ORF">ACFOYW_04100</name>
</gene>
<organism evidence="5 6">
    <name type="scientific">Gryllotalpicola reticulitermitis</name>
    <dbReference type="NCBI Taxonomy" id="1184153"/>
    <lineage>
        <taxon>Bacteria</taxon>
        <taxon>Bacillati</taxon>
        <taxon>Actinomycetota</taxon>
        <taxon>Actinomycetes</taxon>
        <taxon>Micrococcales</taxon>
        <taxon>Microbacteriaceae</taxon>
        <taxon>Gryllotalpicola</taxon>
    </lineage>
</organism>
<feature type="transmembrane region" description="Helical" evidence="2">
    <location>
        <begin position="117"/>
        <end position="136"/>
    </location>
</feature>
<name>A0ABV8Q297_9MICO</name>
<feature type="region of interest" description="Disordered" evidence="1">
    <location>
        <begin position="69"/>
        <end position="95"/>
    </location>
</feature>
<evidence type="ECO:0000256" key="1">
    <source>
        <dbReference type="SAM" id="MobiDB-lite"/>
    </source>
</evidence>
<dbReference type="InterPro" id="IPR015402">
    <property type="entry name" value="DUF1980"/>
</dbReference>
<dbReference type="Pfam" id="PF09323">
    <property type="entry name" value="DUF1980"/>
    <property type="match status" value="1"/>
</dbReference>
<reference evidence="6" key="1">
    <citation type="journal article" date="2019" name="Int. J. Syst. Evol. Microbiol.">
        <title>The Global Catalogue of Microorganisms (GCM) 10K type strain sequencing project: providing services to taxonomists for standard genome sequencing and annotation.</title>
        <authorList>
            <consortium name="The Broad Institute Genomics Platform"/>
            <consortium name="The Broad Institute Genome Sequencing Center for Infectious Disease"/>
            <person name="Wu L."/>
            <person name="Ma J."/>
        </authorList>
    </citation>
    <scope>NUCLEOTIDE SEQUENCE [LARGE SCALE GENOMIC DNA]</scope>
    <source>
        <strain evidence="6">CGMCC 1.10363</strain>
    </source>
</reference>
<sequence>MGERLREAFTHYWSGVVLAAVGIATTAWLAATGQLGLYIHPRYFVFAAIMAGVAAVFVASALVLPRQHDHAHDDHDHDHDHDHDEHEHEHEHDDHGVELHSVAVGVSRPWWRRRETLAAIGAATLIVVAAIALLALPPKALSASLAGGQSLNGAAALSQDGSGQPGGDPASFTVRDWAIIISGGMPDKYIEDARPSVDGFVVSQGPDAFAVTRYVITCCAVDAQPVGLTVQMTNWGAKLKSGQWVQVSGTFAHNTDSSSTAAWVVDPTSVKKIAQPKDPYVH</sequence>
<feature type="transmembrane region" description="Helical" evidence="2">
    <location>
        <begin position="43"/>
        <end position="64"/>
    </location>
</feature>
<dbReference type="NCBIfam" id="TIGR03943">
    <property type="entry name" value="TIGR03943 family putative permease subunit"/>
    <property type="match status" value="1"/>
</dbReference>
<dbReference type="InterPro" id="IPR052955">
    <property type="entry name" value="UPF0703_membrane_permease"/>
</dbReference>
<keyword evidence="6" id="KW-1185">Reference proteome</keyword>
<dbReference type="InterPro" id="IPR048447">
    <property type="entry name" value="DUF1980_C"/>
</dbReference>